<dbReference type="FunFam" id="3.40.190.290:FF:000012">
    <property type="entry name" value="Transcriptional regulator, LysR family"/>
    <property type="match status" value="1"/>
</dbReference>
<dbReference type="FunFam" id="1.10.10.10:FF:000001">
    <property type="entry name" value="LysR family transcriptional regulator"/>
    <property type="match status" value="1"/>
</dbReference>
<evidence type="ECO:0000256" key="4">
    <source>
        <dbReference type="ARBA" id="ARBA00023163"/>
    </source>
</evidence>
<dbReference type="GO" id="GO:0043565">
    <property type="term" value="F:sequence-specific DNA binding"/>
    <property type="evidence" value="ECO:0007669"/>
    <property type="project" value="TreeGrafter"/>
</dbReference>
<dbReference type="CDD" id="cd08474">
    <property type="entry name" value="PBP2_CrgA_like_5"/>
    <property type="match status" value="1"/>
</dbReference>
<feature type="domain" description="HTH lysR-type" evidence="5">
    <location>
        <begin position="4"/>
        <end position="61"/>
    </location>
</feature>
<dbReference type="PRINTS" id="PR00039">
    <property type="entry name" value="HTHLYSR"/>
</dbReference>
<keyword evidence="7" id="KW-1185">Reference proteome</keyword>
<dbReference type="Gene3D" id="1.10.10.10">
    <property type="entry name" value="Winged helix-like DNA-binding domain superfamily/Winged helix DNA-binding domain"/>
    <property type="match status" value="1"/>
</dbReference>
<accession>A0AAW9SLL3</accession>
<dbReference type="PANTHER" id="PTHR30537:SF1">
    <property type="entry name" value="HTH-TYPE TRANSCRIPTIONAL REGULATOR PGRR"/>
    <property type="match status" value="1"/>
</dbReference>
<dbReference type="SUPFAM" id="SSF46785">
    <property type="entry name" value="Winged helix' DNA-binding domain"/>
    <property type="match status" value="1"/>
</dbReference>
<keyword evidence="3" id="KW-0238">DNA-binding</keyword>
<name>A0AAW9SLL3_9RHOB</name>
<keyword evidence="2" id="KW-0805">Transcription regulation</keyword>
<dbReference type="EMBL" id="JBDNCH010000002">
    <property type="protein sequence ID" value="MEN9062360.1"/>
    <property type="molecule type" value="Genomic_DNA"/>
</dbReference>
<dbReference type="Pfam" id="PF00126">
    <property type="entry name" value="HTH_1"/>
    <property type="match status" value="1"/>
</dbReference>
<keyword evidence="4" id="KW-0804">Transcription</keyword>
<evidence type="ECO:0000313" key="6">
    <source>
        <dbReference type="EMBL" id="MEN9062360.1"/>
    </source>
</evidence>
<sequence>MRREDIADLTAFVTVAEEGSFTGAATRLGISQSALSQIVRRLEDRLGLRLLTRTTRSVAPTPAGDRLVRRLGPLLREIDSDLAELSEFRDTPTGNIRITSVEHAAKTILIPALAEVLPDYPDVSVEVIVDYGLVDVVADRFDAGVRLGEQVAGDMISVRISPDVPMAIVGAPAYLAEHPVPNTPEDLVEHRAINLRLPSSETINAWRLAKNGEAKRVRVEGALCFNTVELIRESALLGQGLAYLPRDQVEDDLARGALHQVLEDWTPPLPGYHLYYPNRRHSSPAFRLVVDALKARLRRLG</sequence>
<comment type="caution">
    <text evidence="6">The sequence shown here is derived from an EMBL/GenBank/DDBJ whole genome shotgun (WGS) entry which is preliminary data.</text>
</comment>
<protein>
    <submittedName>
        <fullName evidence="6">LysR family transcriptional regulator</fullName>
    </submittedName>
</protein>
<dbReference type="PROSITE" id="PS50931">
    <property type="entry name" value="HTH_LYSR"/>
    <property type="match status" value="1"/>
</dbReference>
<dbReference type="Pfam" id="PF03466">
    <property type="entry name" value="LysR_substrate"/>
    <property type="match status" value="1"/>
</dbReference>
<comment type="similarity">
    <text evidence="1">Belongs to the LysR transcriptional regulatory family.</text>
</comment>
<dbReference type="InterPro" id="IPR058163">
    <property type="entry name" value="LysR-type_TF_proteobact-type"/>
</dbReference>
<dbReference type="InterPro" id="IPR036390">
    <property type="entry name" value="WH_DNA-bd_sf"/>
</dbReference>
<dbReference type="GO" id="GO:0003700">
    <property type="term" value="F:DNA-binding transcription factor activity"/>
    <property type="evidence" value="ECO:0007669"/>
    <property type="project" value="InterPro"/>
</dbReference>
<dbReference type="GO" id="GO:0006351">
    <property type="term" value="P:DNA-templated transcription"/>
    <property type="evidence" value="ECO:0007669"/>
    <property type="project" value="TreeGrafter"/>
</dbReference>
<evidence type="ECO:0000259" key="5">
    <source>
        <dbReference type="PROSITE" id="PS50931"/>
    </source>
</evidence>
<dbReference type="RefSeq" id="WP_347167342.1">
    <property type="nucleotide sequence ID" value="NZ_JBDNCH010000002.1"/>
</dbReference>
<dbReference type="Gene3D" id="3.40.190.290">
    <property type="match status" value="1"/>
</dbReference>
<dbReference type="PANTHER" id="PTHR30537">
    <property type="entry name" value="HTH-TYPE TRANSCRIPTIONAL REGULATOR"/>
    <property type="match status" value="1"/>
</dbReference>
<gene>
    <name evidence="6" type="ORF">ABFB10_16550</name>
</gene>
<evidence type="ECO:0000313" key="7">
    <source>
        <dbReference type="Proteomes" id="UP001428774"/>
    </source>
</evidence>
<evidence type="ECO:0000256" key="1">
    <source>
        <dbReference type="ARBA" id="ARBA00009437"/>
    </source>
</evidence>
<dbReference type="InterPro" id="IPR036388">
    <property type="entry name" value="WH-like_DNA-bd_sf"/>
</dbReference>
<dbReference type="AlphaFoldDB" id="A0AAW9SLL3"/>
<dbReference type="Proteomes" id="UP001428774">
    <property type="component" value="Unassembled WGS sequence"/>
</dbReference>
<evidence type="ECO:0000256" key="2">
    <source>
        <dbReference type="ARBA" id="ARBA00023015"/>
    </source>
</evidence>
<dbReference type="SUPFAM" id="SSF53850">
    <property type="entry name" value="Periplasmic binding protein-like II"/>
    <property type="match status" value="1"/>
</dbReference>
<evidence type="ECO:0000256" key="3">
    <source>
        <dbReference type="ARBA" id="ARBA00023125"/>
    </source>
</evidence>
<proteinExistence type="inferred from homology"/>
<organism evidence="6 7">
    <name type="scientific">Ponticoccus litoralis</name>
    <dbReference type="NCBI Taxonomy" id="422297"/>
    <lineage>
        <taxon>Bacteria</taxon>
        <taxon>Pseudomonadati</taxon>
        <taxon>Pseudomonadota</taxon>
        <taxon>Alphaproteobacteria</taxon>
        <taxon>Rhodobacterales</taxon>
        <taxon>Roseobacteraceae</taxon>
        <taxon>Ponticoccus</taxon>
    </lineage>
</organism>
<dbReference type="InterPro" id="IPR005119">
    <property type="entry name" value="LysR_subst-bd"/>
</dbReference>
<dbReference type="InterPro" id="IPR000847">
    <property type="entry name" value="LysR_HTH_N"/>
</dbReference>
<reference evidence="6 7" key="1">
    <citation type="submission" date="2024-05" db="EMBL/GenBank/DDBJ databases">
        <title>Genome sequence of Ponticoccus litoralis KCCM 90028.</title>
        <authorList>
            <person name="Kim J.M."/>
            <person name="Lee J.K."/>
            <person name="Choi B.J."/>
            <person name="Bayburt H."/>
            <person name="Baek J.H."/>
            <person name="Jeon C.O."/>
        </authorList>
    </citation>
    <scope>NUCLEOTIDE SEQUENCE [LARGE SCALE GENOMIC DNA]</scope>
    <source>
        <strain evidence="6 7">KCCM 90028</strain>
    </source>
</reference>